<reference evidence="2 3" key="1">
    <citation type="submission" date="2015-08" db="EMBL/GenBank/DDBJ databases">
        <title>Next Generation Sequencing and Analysis of the Genome of Puccinia sorghi L Schw, the Causal Agent of Maize Common Rust.</title>
        <authorList>
            <person name="Rochi L."/>
            <person name="Burguener G."/>
            <person name="Darino M."/>
            <person name="Turjanski A."/>
            <person name="Kreff E."/>
            <person name="Dieguez M.J."/>
            <person name="Sacco F."/>
        </authorList>
    </citation>
    <scope>NUCLEOTIDE SEQUENCE [LARGE SCALE GENOMIC DNA]</scope>
    <source>
        <strain evidence="2 3">RO10H11247</strain>
    </source>
</reference>
<dbReference type="EMBL" id="LAVV01012227">
    <property type="protein sequence ID" value="KNZ46890.1"/>
    <property type="molecule type" value="Genomic_DNA"/>
</dbReference>
<keyword evidence="1" id="KW-1133">Transmembrane helix</keyword>
<keyword evidence="3" id="KW-1185">Reference proteome</keyword>
<evidence type="ECO:0000256" key="1">
    <source>
        <dbReference type="SAM" id="Phobius"/>
    </source>
</evidence>
<dbReference type="VEuPathDB" id="FungiDB:VP01_685g2"/>
<feature type="transmembrane region" description="Helical" evidence="1">
    <location>
        <begin position="672"/>
        <end position="688"/>
    </location>
</feature>
<keyword evidence="1" id="KW-0812">Transmembrane</keyword>
<sequence>MYINNQLNKPGIGFNINNSRSSTIDQSTQENLPLISKTWFSLRSPRTVFKRASLPLELEKASVWYHKSSKFLRKPLRFFQNPHRPCLEYLFLESFLFLKKKTLGTPKTTACSPQKISLYSTSHLVLRYRALQEKPTQLPEVEMQIAFVHKGNLDFNFRHATSIQAVDVQLAFVQNGNLHVYCRQLKNTPTLQKHIKNLIKLPTHLLNFFYHLAFVAKSLQTLASVNLKNIRKKGVIAVMVRAEVPGFVVANQILKVLKMEKKENKIWVDESCIHWIKKHLPSMNSCSAEPPAHFDYSHIDSQMFSDLCLIKSLLKRFTCPSFLFGDLIQVKIVLFGSFQSLIGAFVTPPPSPCGLHKGVTGESSLKLISSSSPRRQRSLLFHLGKHLLILLLHHSSEPYHIAIQHLSVLECLCHELVRDSMLTDLSSQIIEKAILNINPLIAKLQAFVLVKDLITPQSRGFFYHSFSEKKMNLKCFQKYNTEKKDFLNCLQLTCRMLQPICHPKSTCLHMYRVWHSRCSVCKVTVHQILVESLWENGFSNKRSFLGLSACCRLSFFFFFSAQSICKYEHKILCNIPHTTWKKKKNNILEKSLSIIPGKTNLLKKTTSKIFGMNEVELVIYHRLDSRFVRENSLGYRIERRKENNTEETYYIRILLTTTKGLLLHALALRDKVLIFFFIWILVYSRIKLVSSFMDRRLKCNIAHQTTWVYLPIYIFSCHVEDPDDYCVTQFGLDGTLSFFCPILLYCRTLTHPPFSLSLVVGMHNISNYHSSGVIFWQNWDMIPVNLPQRSTKGLFLISIAIPLQVSRRFPWWLKFKIFLILSLIFLVKPGYLTLLSSQDSQIHITLIMNSVSQFRIIMNINFTQSNCQIFLPCQYFFPLDWTGGHVIQAEKELELKECQDFSKSFIYWARLKAFLILVMRVISIPEIKTKIIISKKKDKELCPFTHEAFMHAAHHTFMMTSSMETPPSLWQSVLCPLDQLVDHKEILWNVFRRTCTVEAPHSSFTTVLINFPAAQHQQAVKCMGEPLAVNDYPYNECLYVSF</sequence>
<feature type="transmembrane region" description="Helical" evidence="1">
    <location>
        <begin position="811"/>
        <end position="831"/>
    </location>
</feature>
<keyword evidence="1" id="KW-0472">Membrane</keyword>
<dbReference type="Proteomes" id="UP000037035">
    <property type="component" value="Unassembled WGS sequence"/>
</dbReference>
<evidence type="ECO:0000313" key="2">
    <source>
        <dbReference type="EMBL" id="KNZ46890.1"/>
    </source>
</evidence>
<protein>
    <submittedName>
        <fullName evidence="2">Uncharacterized protein</fullName>
    </submittedName>
</protein>
<evidence type="ECO:0000313" key="3">
    <source>
        <dbReference type="Proteomes" id="UP000037035"/>
    </source>
</evidence>
<proteinExistence type="predicted"/>
<dbReference type="AlphaFoldDB" id="A0A0L6UGI6"/>
<gene>
    <name evidence="2" type="ORF">VP01_685g2</name>
</gene>
<comment type="caution">
    <text evidence="2">The sequence shown here is derived from an EMBL/GenBank/DDBJ whole genome shotgun (WGS) entry which is preliminary data.</text>
</comment>
<organism evidence="2 3">
    <name type="scientific">Puccinia sorghi</name>
    <dbReference type="NCBI Taxonomy" id="27349"/>
    <lineage>
        <taxon>Eukaryota</taxon>
        <taxon>Fungi</taxon>
        <taxon>Dikarya</taxon>
        <taxon>Basidiomycota</taxon>
        <taxon>Pucciniomycotina</taxon>
        <taxon>Pucciniomycetes</taxon>
        <taxon>Pucciniales</taxon>
        <taxon>Pucciniaceae</taxon>
        <taxon>Puccinia</taxon>
    </lineage>
</organism>
<name>A0A0L6UGI6_9BASI</name>
<accession>A0A0L6UGI6</accession>